<dbReference type="AlphaFoldDB" id="A0AAV9B8J0"/>
<reference evidence="1" key="1">
    <citation type="journal article" date="2023" name="Nat. Commun.">
        <title>Diploid and tetraploid genomes of Acorus and the evolution of monocots.</title>
        <authorList>
            <person name="Ma L."/>
            <person name="Liu K.W."/>
            <person name="Li Z."/>
            <person name="Hsiao Y.Y."/>
            <person name="Qi Y."/>
            <person name="Fu T."/>
            <person name="Tang G.D."/>
            <person name="Zhang D."/>
            <person name="Sun W.H."/>
            <person name="Liu D.K."/>
            <person name="Li Y."/>
            <person name="Chen G.Z."/>
            <person name="Liu X.D."/>
            <person name="Liao X.Y."/>
            <person name="Jiang Y.T."/>
            <person name="Yu X."/>
            <person name="Hao Y."/>
            <person name="Huang J."/>
            <person name="Zhao X.W."/>
            <person name="Ke S."/>
            <person name="Chen Y.Y."/>
            <person name="Wu W.L."/>
            <person name="Hsu J.L."/>
            <person name="Lin Y.F."/>
            <person name="Huang M.D."/>
            <person name="Li C.Y."/>
            <person name="Huang L."/>
            <person name="Wang Z.W."/>
            <person name="Zhao X."/>
            <person name="Zhong W.Y."/>
            <person name="Peng D.H."/>
            <person name="Ahmad S."/>
            <person name="Lan S."/>
            <person name="Zhang J.S."/>
            <person name="Tsai W.C."/>
            <person name="Van de Peer Y."/>
            <person name="Liu Z.J."/>
        </authorList>
    </citation>
    <scope>NUCLEOTIDE SEQUENCE</scope>
    <source>
        <strain evidence="1">SCP</strain>
    </source>
</reference>
<protein>
    <submittedName>
        <fullName evidence="1">Uncharacterized protein</fullName>
    </submittedName>
</protein>
<sequence length="59" mass="6514">MVRGTISILHRPAYVMFDSGSTHSFVASDFARGFGVEPASLSFLLEVVFLLELYTMDAL</sequence>
<name>A0AAV9B8J0_ACOGR</name>
<gene>
    <name evidence="1" type="ORF">QJS04_geneDACA022279</name>
</gene>
<proteinExistence type="predicted"/>
<dbReference type="Pfam" id="PF08284">
    <property type="entry name" value="RVP_2"/>
    <property type="match status" value="1"/>
</dbReference>
<accession>A0AAV9B8J0</accession>
<keyword evidence="2" id="KW-1185">Reference proteome</keyword>
<reference evidence="1" key="2">
    <citation type="submission" date="2023-06" db="EMBL/GenBank/DDBJ databases">
        <authorList>
            <person name="Ma L."/>
            <person name="Liu K.-W."/>
            <person name="Li Z."/>
            <person name="Hsiao Y.-Y."/>
            <person name="Qi Y."/>
            <person name="Fu T."/>
            <person name="Tang G."/>
            <person name="Zhang D."/>
            <person name="Sun W.-H."/>
            <person name="Liu D.-K."/>
            <person name="Li Y."/>
            <person name="Chen G.-Z."/>
            <person name="Liu X.-D."/>
            <person name="Liao X.-Y."/>
            <person name="Jiang Y.-T."/>
            <person name="Yu X."/>
            <person name="Hao Y."/>
            <person name="Huang J."/>
            <person name="Zhao X.-W."/>
            <person name="Ke S."/>
            <person name="Chen Y.-Y."/>
            <person name="Wu W.-L."/>
            <person name="Hsu J.-L."/>
            <person name="Lin Y.-F."/>
            <person name="Huang M.-D."/>
            <person name="Li C.-Y."/>
            <person name="Huang L."/>
            <person name="Wang Z.-W."/>
            <person name="Zhao X."/>
            <person name="Zhong W.-Y."/>
            <person name="Peng D.-H."/>
            <person name="Ahmad S."/>
            <person name="Lan S."/>
            <person name="Zhang J.-S."/>
            <person name="Tsai W.-C."/>
            <person name="Van De Peer Y."/>
            <person name="Liu Z.-J."/>
        </authorList>
    </citation>
    <scope>NUCLEOTIDE SEQUENCE</scope>
    <source>
        <strain evidence="1">SCP</strain>
        <tissue evidence="1">Leaves</tissue>
    </source>
</reference>
<dbReference type="EMBL" id="JAUJYN010000004">
    <property type="protein sequence ID" value="KAK1272642.1"/>
    <property type="molecule type" value="Genomic_DNA"/>
</dbReference>
<evidence type="ECO:0000313" key="1">
    <source>
        <dbReference type="EMBL" id="KAK1272642.1"/>
    </source>
</evidence>
<organism evidence="1 2">
    <name type="scientific">Acorus gramineus</name>
    <name type="common">Dwarf sweet flag</name>
    <dbReference type="NCBI Taxonomy" id="55184"/>
    <lineage>
        <taxon>Eukaryota</taxon>
        <taxon>Viridiplantae</taxon>
        <taxon>Streptophyta</taxon>
        <taxon>Embryophyta</taxon>
        <taxon>Tracheophyta</taxon>
        <taxon>Spermatophyta</taxon>
        <taxon>Magnoliopsida</taxon>
        <taxon>Liliopsida</taxon>
        <taxon>Acoraceae</taxon>
        <taxon>Acorus</taxon>
    </lineage>
</organism>
<dbReference type="Proteomes" id="UP001179952">
    <property type="component" value="Unassembled WGS sequence"/>
</dbReference>
<comment type="caution">
    <text evidence="1">The sequence shown here is derived from an EMBL/GenBank/DDBJ whole genome shotgun (WGS) entry which is preliminary data.</text>
</comment>
<evidence type="ECO:0000313" key="2">
    <source>
        <dbReference type="Proteomes" id="UP001179952"/>
    </source>
</evidence>